<dbReference type="PANTHER" id="PTHR21624:SF1">
    <property type="entry name" value="ALKYLGLYCEROL MONOOXYGENASE"/>
    <property type="match status" value="1"/>
</dbReference>
<dbReference type="InterPro" id="IPR006694">
    <property type="entry name" value="Fatty_acid_hydroxylase"/>
</dbReference>
<dbReference type="GO" id="GO:0008610">
    <property type="term" value="P:lipid biosynthetic process"/>
    <property type="evidence" value="ECO:0007669"/>
    <property type="project" value="InterPro"/>
</dbReference>
<keyword evidence="5" id="KW-0443">Lipid metabolism</keyword>
<evidence type="ECO:0000256" key="3">
    <source>
        <dbReference type="ARBA" id="ARBA00022989"/>
    </source>
</evidence>
<dbReference type="EMBL" id="CP101717">
    <property type="protein sequence ID" value="WLD57837.1"/>
    <property type="molecule type" value="Genomic_DNA"/>
</dbReference>
<feature type="domain" description="Fatty acid hydroxylase" evidence="8">
    <location>
        <begin position="128"/>
        <end position="260"/>
    </location>
</feature>
<dbReference type="RefSeq" id="WP_304995120.1">
    <property type="nucleotide sequence ID" value="NZ_CP101717.1"/>
</dbReference>
<evidence type="ECO:0000259" key="8">
    <source>
        <dbReference type="Pfam" id="PF04116"/>
    </source>
</evidence>
<protein>
    <submittedName>
        <fullName evidence="9">Sterol desaturase family protein</fullName>
    </submittedName>
</protein>
<comment type="subcellular location">
    <subcellularLocation>
        <location evidence="1">Endomembrane system</location>
        <topology evidence="1">Multi-pass membrane protein</topology>
    </subcellularLocation>
</comment>
<reference evidence="9" key="1">
    <citation type="submission" date="2022-07" db="EMBL/GenBank/DDBJ databases">
        <title>Complete genome sequence of Salinispirillum sp. LH10-3-1 capable of multiple carbohydrate inversion isolated from a soda lake.</title>
        <authorList>
            <person name="Liu J."/>
            <person name="Zhai Y."/>
            <person name="Zhang H."/>
            <person name="Yang H."/>
            <person name="Qu J."/>
            <person name="Li J."/>
        </authorList>
    </citation>
    <scope>NUCLEOTIDE SEQUENCE</scope>
    <source>
        <strain evidence="9">LH 10-3-1</strain>
    </source>
</reference>
<keyword evidence="6 7" id="KW-0472">Membrane</keyword>
<feature type="transmembrane region" description="Helical" evidence="7">
    <location>
        <begin position="12"/>
        <end position="30"/>
    </location>
</feature>
<dbReference type="PANTHER" id="PTHR21624">
    <property type="entry name" value="STEROL DESATURASE-RELATED PROTEIN"/>
    <property type="match status" value="1"/>
</dbReference>
<dbReference type="GO" id="GO:0012505">
    <property type="term" value="C:endomembrane system"/>
    <property type="evidence" value="ECO:0007669"/>
    <property type="project" value="UniProtKB-SubCell"/>
</dbReference>
<feature type="transmembrane region" description="Helical" evidence="7">
    <location>
        <begin position="42"/>
        <end position="61"/>
    </location>
</feature>
<dbReference type="Pfam" id="PF04116">
    <property type="entry name" value="FA_hydroxylase"/>
    <property type="match status" value="1"/>
</dbReference>
<dbReference type="AlphaFoldDB" id="A0AB38YF93"/>
<proteinExistence type="predicted"/>
<keyword evidence="3 7" id="KW-1133">Transmembrane helix</keyword>
<evidence type="ECO:0000256" key="1">
    <source>
        <dbReference type="ARBA" id="ARBA00004127"/>
    </source>
</evidence>
<evidence type="ECO:0000256" key="5">
    <source>
        <dbReference type="ARBA" id="ARBA00023098"/>
    </source>
</evidence>
<dbReference type="GO" id="GO:0050479">
    <property type="term" value="F:glyceryl-ether monooxygenase activity"/>
    <property type="evidence" value="ECO:0007669"/>
    <property type="project" value="TreeGrafter"/>
</dbReference>
<keyword evidence="2 7" id="KW-0812">Transmembrane</keyword>
<name>A0AB38YF93_9GAMM</name>
<evidence type="ECO:0000256" key="7">
    <source>
        <dbReference type="SAM" id="Phobius"/>
    </source>
</evidence>
<feature type="transmembrane region" description="Helical" evidence="7">
    <location>
        <begin position="82"/>
        <end position="107"/>
    </location>
</feature>
<dbReference type="InterPro" id="IPR051689">
    <property type="entry name" value="Sterol_desaturase/TMEM195"/>
</dbReference>
<dbReference type="GO" id="GO:0006643">
    <property type="term" value="P:membrane lipid metabolic process"/>
    <property type="evidence" value="ECO:0007669"/>
    <property type="project" value="TreeGrafter"/>
</dbReference>
<feature type="transmembrane region" description="Helical" evidence="7">
    <location>
        <begin position="122"/>
        <end position="140"/>
    </location>
</feature>
<gene>
    <name evidence="9" type="ORF">NFC81_14155</name>
</gene>
<keyword evidence="4" id="KW-0560">Oxidoreductase</keyword>
<accession>A0AB38YF93</accession>
<organism evidence="9">
    <name type="scientific">Salinispirillum sp. LH 10-3-1</name>
    <dbReference type="NCBI Taxonomy" id="2952525"/>
    <lineage>
        <taxon>Bacteria</taxon>
        <taxon>Pseudomonadati</taxon>
        <taxon>Pseudomonadota</taxon>
        <taxon>Gammaproteobacteria</taxon>
        <taxon>Oceanospirillales</taxon>
        <taxon>Saccharospirillaceae</taxon>
        <taxon>Salinispirillum</taxon>
    </lineage>
</organism>
<sequence length="300" mass="34320">MTLQTLSPLQVAVQWLLFPLLLSVSLFSYVYALNHGWDTEMVVLAITVLSLITALLLERWLPFRRDWNQSKGDIVTDASSAVMLAGLADPLLKFSAPVLVVVLYSAFPSANLYDIWVAPLPLWLQATLVLLSIEFGRYWAHRLHHQITRLWWLHALHHSSQRLYAFNNLRFHPLNYALNFAVSVLPWVLLGLPAEGLLAYLALTQPILMLQHANLNLRHGVLNYLFSTNEVHRWHHSSNVTEANCNYGNALIVWDWVFGTFKYEKNGNEPEVMGLFASSAQQYPVNGSYYQQLTAFCCRR</sequence>
<dbReference type="GO" id="GO:0016020">
    <property type="term" value="C:membrane"/>
    <property type="evidence" value="ECO:0007669"/>
    <property type="project" value="GOC"/>
</dbReference>
<feature type="transmembrane region" description="Helical" evidence="7">
    <location>
        <begin position="176"/>
        <end position="203"/>
    </location>
</feature>
<evidence type="ECO:0000256" key="2">
    <source>
        <dbReference type="ARBA" id="ARBA00022692"/>
    </source>
</evidence>
<dbReference type="GO" id="GO:0005506">
    <property type="term" value="F:iron ion binding"/>
    <property type="evidence" value="ECO:0007669"/>
    <property type="project" value="InterPro"/>
</dbReference>
<evidence type="ECO:0000313" key="9">
    <source>
        <dbReference type="EMBL" id="WLD57837.1"/>
    </source>
</evidence>
<evidence type="ECO:0000256" key="6">
    <source>
        <dbReference type="ARBA" id="ARBA00023136"/>
    </source>
</evidence>
<evidence type="ECO:0000256" key="4">
    <source>
        <dbReference type="ARBA" id="ARBA00023002"/>
    </source>
</evidence>